<dbReference type="AlphaFoldDB" id="A0A1Y2DLS9"/>
<proteinExistence type="predicted"/>
<dbReference type="GeneID" id="63777124"/>
<dbReference type="InParanoid" id="A0A1Y2DLS9"/>
<dbReference type="Proteomes" id="UP000193689">
    <property type="component" value="Unassembled WGS sequence"/>
</dbReference>
<evidence type="ECO:0000313" key="2">
    <source>
        <dbReference type="Proteomes" id="UP000193689"/>
    </source>
</evidence>
<gene>
    <name evidence="1" type="ORF">BCR38DRAFT_443981</name>
</gene>
<keyword evidence="2" id="KW-1185">Reference proteome</keyword>
<dbReference type="RefSeq" id="XP_040712548.1">
    <property type="nucleotide sequence ID" value="XM_040860912.1"/>
</dbReference>
<organism evidence="1 2">
    <name type="scientific">Pseudomassariella vexata</name>
    <dbReference type="NCBI Taxonomy" id="1141098"/>
    <lineage>
        <taxon>Eukaryota</taxon>
        <taxon>Fungi</taxon>
        <taxon>Dikarya</taxon>
        <taxon>Ascomycota</taxon>
        <taxon>Pezizomycotina</taxon>
        <taxon>Sordariomycetes</taxon>
        <taxon>Xylariomycetidae</taxon>
        <taxon>Amphisphaeriales</taxon>
        <taxon>Pseudomassariaceae</taxon>
        <taxon>Pseudomassariella</taxon>
    </lineage>
</organism>
<sequence length="306" mass="34785">MAVGETITPKTSYTHTPIPNKSKSSTVALDYNPKFTLDHGELERLSHRLLAEQPPRTQEQYICYLISGVDELSNIARHVERAVFEERFGLNDAKMQKMYGGHDYASIFFVVMDQVNKTPAGVIRNIKWSLAGLTTLNDAEEMLHVSLEDFKKYHGVEDMNTVWDIASVVVLKKYRQVEKNLISNMLFRAMHVRATYEGVQHYIGVVDAGIRRMIMLVGFMGEPLVGTSVVSHEGSEDSLFMYGHRPSISRIITKRVETVDPRFKPIVELFASRCVAGEGIDHRLMFEFSKDIFDIKEGLPKTRAKL</sequence>
<accession>A0A1Y2DLS9</accession>
<name>A0A1Y2DLS9_9PEZI</name>
<comment type="caution">
    <text evidence="1">The sequence shown here is derived from an EMBL/GenBank/DDBJ whole genome shotgun (WGS) entry which is preliminary data.</text>
</comment>
<protein>
    <submittedName>
        <fullName evidence="1">Uncharacterized protein</fullName>
    </submittedName>
</protein>
<dbReference type="Gene3D" id="3.40.630.30">
    <property type="match status" value="1"/>
</dbReference>
<dbReference type="EMBL" id="MCFJ01000012">
    <property type="protein sequence ID" value="ORY60114.1"/>
    <property type="molecule type" value="Genomic_DNA"/>
</dbReference>
<evidence type="ECO:0000313" key="1">
    <source>
        <dbReference type="EMBL" id="ORY60114.1"/>
    </source>
</evidence>
<dbReference type="OrthoDB" id="4747001at2759"/>
<reference evidence="1 2" key="1">
    <citation type="submission" date="2016-07" db="EMBL/GenBank/DDBJ databases">
        <title>Pervasive Adenine N6-methylation of Active Genes in Fungi.</title>
        <authorList>
            <consortium name="DOE Joint Genome Institute"/>
            <person name="Mondo S.J."/>
            <person name="Dannebaum R.O."/>
            <person name="Kuo R.C."/>
            <person name="Labutti K."/>
            <person name="Haridas S."/>
            <person name="Kuo A."/>
            <person name="Salamov A."/>
            <person name="Ahrendt S.R."/>
            <person name="Lipzen A."/>
            <person name="Sullivan W."/>
            <person name="Andreopoulos W.B."/>
            <person name="Clum A."/>
            <person name="Lindquist E."/>
            <person name="Daum C."/>
            <person name="Ramamoorthy G.K."/>
            <person name="Gryganskyi A."/>
            <person name="Culley D."/>
            <person name="Magnuson J.K."/>
            <person name="James T.Y."/>
            <person name="O'Malley M.A."/>
            <person name="Stajich J.E."/>
            <person name="Spatafora J.W."/>
            <person name="Visel A."/>
            <person name="Grigoriev I.V."/>
        </authorList>
    </citation>
    <scope>NUCLEOTIDE SEQUENCE [LARGE SCALE GENOMIC DNA]</scope>
    <source>
        <strain evidence="1 2">CBS 129021</strain>
    </source>
</reference>